<dbReference type="HOGENOM" id="CLU_179032_0_0_6"/>
<dbReference type="RefSeq" id="WP_005188983.1">
    <property type="nucleotide sequence ID" value="NZ_KB850050.1"/>
</dbReference>
<dbReference type="EMBL" id="APRL01000013">
    <property type="protein sequence ID" value="ENW92287.1"/>
    <property type="molecule type" value="Genomic_DNA"/>
</dbReference>
<protein>
    <recommendedName>
        <fullName evidence="3">Sulfur relay protein TusB/DsrH</fullName>
    </recommendedName>
</protein>
<evidence type="ECO:0008006" key="3">
    <source>
        <dbReference type="Google" id="ProtNLM"/>
    </source>
</evidence>
<name>N9L7L6_9GAMM</name>
<proteinExistence type="predicted"/>
<reference evidence="1 2" key="1">
    <citation type="submission" date="2013-02" db="EMBL/GenBank/DDBJ databases">
        <title>The Genome Sequence of Acinetobacter sp. ANC 4105.</title>
        <authorList>
            <consortium name="The Broad Institute Genome Sequencing Platform"/>
            <consortium name="The Broad Institute Genome Sequencing Center for Infectious Disease"/>
            <person name="Cerqueira G."/>
            <person name="Feldgarden M."/>
            <person name="Courvalin P."/>
            <person name="Perichon B."/>
            <person name="Grillot-Courvalin C."/>
            <person name="Clermont D."/>
            <person name="Rocha E."/>
            <person name="Yoon E.-J."/>
            <person name="Nemec A."/>
            <person name="Walker B."/>
            <person name="Young S.K."/>
            <person name="Zeng Q."/>
            <person name="Gargeya S."/>
            <person name="Fitzgerald M."/>
            <person name="Haas B."/>
            <person name="Abouelleil A."/>
            <person name="Alvarado L."/>
            <person name="Arachchi H.M."/>
            <person name="Berlin A.M."/>
            <person name="Chapman S.B."/>
            <person name="Dewar J."/>
            <person name="Goldberg J."/>
            <person name="Griggs A."/>
            <person name="Gujja S."/>
            <person name="Hansen M."/>
            <person name="Howarth C."/>
            <person name="Imamovic A."/>
            <person name="Larimer J."/>
            <person name="McCowan C."/>
            <person name="Murphy C."/>
            <person name="Neiman D."/>
            <person name="Pearson M."/>
            <person name="Priest M."/>
            <person name="Roberts A."/>
            <person name="Saif S."/>
            <person name="Shea T."/>
            <person name="Sisk P."/>
            <person name="Sykes S."/>
            <person name="Wortman J."/>
            <person name="Nusbaum C."/>
            <person name="Birren B."/>
        </authorList>
    </citation>
    <scope>NUCLEOTIDE SEQUENCE [LARGE SCALE GENOMIC DNA]</scope>
    <source>
        <strain evidence="1 2">ANC 4105</strain>
    </source>
</reference>
<comment type="caution">
    <text evidence="1">The sequence shown here is derived from an EMBL/GenBank/DDBJ whole genome shotgun (WGS) entry which is preliminary data.</text>
</comment>
<keyword evidence="2" id="KW-1185">Reference proteome</keyword>
<sequence>MEKTTLILVQSTADLIWSELAKMAQSDDCIVIMGEAAIHVPTSIPKVYHNIYCLTNEYSLLPDEVKGQIQAINYTQFADLVLKFKRCISLK</sequence>
<dbReference type="AlphaFoldDB" id="N9L7L6"/>
<dbReference type="PATRIC" id="fig|1217703.3.peg.2161"/>
<evidence type="ECO:0000313" key="1">
    <source>
        <dbReference type="EMBL" id="ENW92287.1"/>
    </source>
</evidence>
<organism evidence="1 2">
    <name type="scientific">Acinetobacter dispersus</name>
    <dbReference type="NCBI Taxonomy" id="70348"/>
    <lineage>
        <taxon>Bacteria</taxon>
        <taxon>Pseudomonadati</taxon>
        <taxon>Pseudomonadota</taxon>
        <taxon>Gammaproteobacteria</taxon>
        <taxon>Moraxellales</taxon>
        <taxon>Moraxellaceae</taxon>
        <taxon>Acinetobacter</taxon>
    </lineage>
</organism>
<accession>N9L7L6</accession>
<gene>
    <name evidence="1" type="ORF">F904_02225</name>
</gene>
<dbReference type="OrthoDB" id="6710413at2"/>
<dbReference type="eggNOG" id="ENOG5031RT1">
    <property type="taxonomic scope" value="Bacteria"/>
</dbReference>
<evidence type="ECO:0000313" key="2">
    <source>
        <dbReference type="Proteomes" id="UP000013261"/>
    </source>
</evidence>
<dbReference type="Proteomes" id="UP000013261">
    <property type="component" value="Unassembled WGS sequence"/>
</dbReference>